<feature type="signal peptide" evidence="14">
    <location>
        <begin position="1"/>
        <end position="24"/>
    </location>
</feature>
<feature type="domain" description="TonB-dependent receptor-like beta-barrel" evidence="15">
    <location>
        <begin position="400"/>
        <end position="942"/>
    </location>
</feature>
<dbReference type="PANTHER" id="PTHR32552:SF68">
    <property type="entry name" value="FERRICHROME OUTER MEMBRANE TRANSPORTER_PHAGE RECEPTOR"/>
    <property type="match status" value="1"/>
</dbReference>
<feature type="chain" id="PRO_5046370449" evidence="14">
    <location>
        <begin position="25"/>
        <end position="986"/>
    </location>
</feature>
<evidence type="ECO:0000256" key="5">
    <source>
        <dbReference type="ARBA" id="ARBA00022692"/>
    </source>
</evidence>
<keyword evidence="6 14" id="KW-0732">Signal</keyword>
<reference evidence="17 18" key="2">
    <citation type="submission" date="2023-12" db="EMBL/GenBank/DDBJ databases">
        <title>Description of an unclassified Opitutus bacterium of Verrucomicrobiota.</title>
        <authorList>
            <person name="Zhang D.-F."/>
        </authorList>
    </citation>
    <scope>NUCLEOTIDE SEQUENCE [LARGE SCALE GENOMIC DNA]</scope>
    <source>
        <strain evidence="17 18">WL0086</strain>
    </source>
</reference>
<organism evidence="17 18">
    <name type="scientific">Actomonas aquatica</name>
    <dbReference type="NCBI Taxonomy" id="2866162"/>
    <lineage>
        <taxon>Bacteria</taxon>
        <taxon>Pseudomonadati</taxon>
        <taxon>Verrucomicrobiota</taxon>
        <taxon>Opitutia</taxon>
        <taxon>Opitutales</taxon>
        <taxon>Opitutaceae</taxon>
        <taxon>Actomonas</taxon>
    </lineage>
</organism>
<dbReference type="InterPro" id="IPR037066">
    <property type="entry name" value="Plug_dom_sf"/>
</dbReference>
<dbReference type="Pfam" id="PF00593">
    <property type="entry name" value="TonB_dep_Rec_b-barrel"/>
    <property type="match status" value="1"/>
</dbReference>
<name>A0ABZ1C633_9BACT</name>
<evidence type="ECO:0000256" key="3">
    <source>
        <dbReference type="ARBA" id="ARBA00022452"/>
    </source>
</evidence>
<feature type="region of interest" description="Disordered" evidence="13">
    <location>
        <begin position="107"/>
        <end position="129"/>
    </location>
</feature>
<dbReference type="EMBL" id="CP139781">
    <property type="protein sequence ID" value="WRQ86723.1"/>
    <property type="molecule type" value="Genomic_DNA"/>
</dbReference>
<dbReference type="PANTHER" id="PTHR32552">
    <property type="entry name" value="FERRICHROME IRON RECEPTOR-RELATED"/>
    <property type="match status" value="1"/>
</dbReference>
<proteinExistence type="inferred from homology"/>
<keyword evidence="4" id="KW-0410">Iron transport</keyword>
<evidence type="ECO:0000259" key="16">
    <source>
        <dbReference type="Pfam" id="PF07715"/>
    </source>
</evidence>
<evidence type="ECO:0000259" key="15">
    <source>
        <dbReference type="Pfam" id="PF00593"/>
    </source>
</evidence>
<dbReference type="InterPro" id="IPR012910">
    <property type="entry name" value="Plug_dom"/>
</dbReference>
<evidence type="ECO:0000256" key="12">
    <source>
        <dbReference type="RuleBase" id="RU003357"/>
    </source>
</evidence>
<keyword evidence="18" id="KW-1185">Reference proteome</keyword>
<feature type="domain" description="TonB-dependent receptor plug" evidence="16">
    <location>
        <begin position="72"/>
        <end position="173"/>
    </location>
</feature>
<keyword evidence="3" id="KW-1134">Transmembrane beta strand</keyword>
<evidence type="ECO:0000256" key="7">
    <source>
        <dbReference type="ARBA" id="ARBA00023004"/>
    </source>
</evidence>
<dbReference type="Gene3D" id="2.170.130.10">
    <property type="entry name" value="TonB-dependent receptor, plug domain"/>
    <property type="match status" value="1"/>
</dbReference>
<gene>
    <name evidence="17" type="ORF">K1X11_018070</name>
</gene>
<accession>A0ABZ1C633</accession>
<evidence type="ECO:0000256" key="11">
    <source>
        <dbReference type="ARBA" id="ARBA00023237"/>
    </source>
</evidence>
<evidence type="ECO:0000256" key="8">
    <source>
        <dbReference type="ARBA" id="ARBA00023065"/>
    </source>
</evidence>
<sequence>MNTFKKVCRALPVAALALLGPARGFGQTTTVGPDSEPEDEVVILSPFTIDAAEDDGWVAGSTLVGSRTRESLRNVPISVDAITSDFMEDMGIQTLEDAGAFIAGLDTVPDDERDNDDGGTAFRGLSQGGRENAAASRNFFLWYPRTDSYNVGRIDFNKGSNSLMYGDASPGGIATVYTKQARFRNFGSVTGQYGSYDSYRMMLDINRQLNDRIALRLNAVQRNNRSYIDFAEDYLEGVDLAGTVNIFDNLTLRFEAEDLSYERTRANSRVEANQRAADGRGFSSTTSNYFTSDGEYVDSRDRLVYSSDGMGGFGTPYTLSADDRRRGATGDDLSWAVGMTPEILTYDGDPFITLPTIPRGVNTTGVRDFIARDINNYTLWLESRLGDLNVEFAVNRQEQYQLRNDNRFGYAVSADNTGRLYLDSDLDRKTYGNNVDTVRLTATYPLEFGRNFKQYLVANVTYLDDEAFSFRERLVNKAKAYDSATGEYDVLHDLEGRDRIRVRGYFDASDPVAALSNADQWTSLTPEALPVVPGIFEPMWVHYTTSNKPFTDKRYSKSGSFSASGSYFGGKLRSLVGVRYDQFKLKRYQLPEGTAQELVDEYGELAWWGQDVYVGSPDQAPEYYAYVPELDQSATTGNAGLVYQLNRNLNVYGNYSSSFRWQGTEDFLGRNLGPQDGVTREIGLKGELFENRLGFSMAAFEVDRDNVAYTFSTSNSAEELELLFNDVAIDIQNGSLIYTPATPGSAGFVEIPRGLNNEHRQITASETSKGLELTLQLKRIHGLQARLALSHIDVTSDRDVRDYAEQVVLAEARLAERQAIIDQYWPSDPNYAPGTLPEMEADLRDYLEDARNVVASNSTGELVTGSRSRPYMASWILDYQMSDGFILPGLRIILSGRYADNYLMSTNDGVNWYGGSTHPVDLSFHYRTKLFNRRLDLRLKIDDLHDFENTDFKEFSGFVDQYSGEQRLRWANIRPTSWTFSATYHF</sequence>
<dbReference type="InterPro" id="IPR039426">
    <property type="entry name" value="TonB-dep_rcpt-like"/>
</dbReference>
<evidence type="ECO:0000256" key="9">
    <source>
        <dbReference type="ARBA" id="ARBA00023077"/>
    </source>
</evidence>
<dbReference type="InterPro" id="IPR000531">
    <property type="entry name" value="Beta-barrel_TonB"/>
</dbReference>
<dbReference type="SUPFAM" id="SSF56935">
    <property type="entry name" value="Porins"/>
    <property type="match status" value="1"/>
</dbReference>
<evidence type="ECO:0000256" key="10">
    <source>
        <dbReference type="ARBA" id="ARBA00023136"/>
    </source>
</evidence>
<evidence type="ECO:0000256" key="6">
    <source>
        <dbReference type="ARBA" id="ARBA00022729"/>
    </source>
</evidence>
<keyword evidence="5" id="KW-0812">Transmembrane</keyword>
<evidence type="ECO:0000256" key="14">
    <source>
        <dbReference type="SAM" id="SignalP"/>
    </source>
</evidence>
<dbReference type="Gene3D" id="2.40.170.20">
    <property type="entry name" value="TonB-dependent receptor, beta-barrel domain"/>
    <property type="match status" value="2"/>
</dbReference>
<evidence type="ECO:0000256" key="1">
    <source>
        <dbReference type="ARBA" id="ARBA00004571"/>
    </source>
</evidence>
<evidence type="ECO:0000256" key="4">
    <source>
        <dbReference type="ARBA" id="ARBA00022496"/>
    </source>
</evidence>
<keyword evidence="2" id="KW-0813">Transport</keyword>
<reference evidence="17 18" key="1">
    <citation type="submission" date="2021-08" db="EMBL/GenBank/DDBJ databases">
        <authorList>
            <person name="Zhang D."/>
            <person name="Zhang A."/>
            <person name="Wang L."/>
        </authorList>
    </citation>
    <scope>NUCLEOTIDE SEQUENCE [LARGE SCALE GENOMIC DNA]</scope>
    <source>
        <strain evidence="17 18">WL0086</strain>
    </source>
</reference>
<keyword evidence="17" id="KW-0675">Receptor</keyword>
<comment type="similarity">
    <text evidence="12">Belongs to the TonB-dependent receptor family.</text>
</comment>
<keyword evidence="8" id="KW-0406">Ion transport</keyword>
<evidence type="ECO:0000313" key="18">
    <source>
        <dbReference type="Proteomes" id="UP000738431"/>
    </source>
</evidence>
<dbReference type="RefSeq" id="WP_221030561.1">
    <property type="nucleotide sequence ID" value="NZ_CP139781.1"/>
</dbReference>
<comment type="subcellular location">
    <subcellularLocation>
        <location evidence="1">Cell outer membrane</location>
        <topology evidence="1">Multi-pass membrane protein</topology>
    </subcellularLocation>
</comment>
<protein>
    <submittedName>
        <fullName evidence="17">TonB-dependent receptor</fullName>
    </submittedName>
</protein>
<evidence type="ECO:0000256" key="2">
    <source>
        <dbReference type="ARBA" id="ARBA00022448"/>
    </source>
</evidence>
<keyword evidence="7" id="KW-0408">Iron</keyword>
<dbReference type="Pfam" id="PF07715">
    <property type="entry name" value="Plug"/>
    <property type="match status" value="1"/>
</dbReference>
<evidence type="ECO:0000256" key="13">
    <source>
        <dbReference type="SAM" id="MobiDB-lite"/>
    </source>
</evidence>
<dbReference type="Proteomes" id="UP000738431">
    <property type="component" value="Chromosome"/>
</dbReference>
<keyword evidence="11" id="KW-0998">Cell outer membrane</keyword>
<keyword evidence="10 12" id="KW-0472">Membrane</keyword>
<feature type="compositionally biased region" description="Acidic residues" evidence="13">
    <location>
        <begin position="108"/>
        <end position="117"/>
    </location>
</feature>
<dbReference type="InterPro" id="IPR036942">
    <property type="entry name" value="Beta-barrel_TonB_sf"/>
</dbReference>
<keyword evidence="9 12" id="KW-0798">TonB box</keyword>
<evidence type="ECO:0000313" key="17">
    <source>
        <dbReference type="EMBL" id="WRQ86723.1"/>
    </source>
</evidence>